<dbReference type="PANTHER" id="PTHR14969:SF58">
    <property type="entry name" value="UNDECAPRENYL-DIPHOSPHATASE BCRC"/>
    <property type="match status" value="1"/>
</dbReference>
<evidence type="ECO:0000256" key="1">
    <source>
        <dbReference type="ARBA" id="ARBA00012374"/>
    </source>
</evidence>
<evidence type="ECO:0000313" key="7">
    <source>
        <dbReference type="EMBL" id="REC93727.1"/>
    </source>
</evidence>
<feature type="region of interest" description="Disordered" evidence="4">
    <location>
        <begin position="1"/>
        <end position="27"/>
    </location>
</feature>
<feature type="transmembrane region" description="Helical" evidence="5">
    <location>
        <begin position="36"/>
        <end position="54"/>
    </location>
</feature>
<dbReference type="SUPFAM" id="SSF48317">
    <property type="entry name" value="Acid phosphatase/Vanadium-dependent haloperoxidase"/>
    <property type="match status" value="1"/>
</dbReference>
<dbReference type="AlphaFoldDB" id="A0A3D9DSK2"/>
<feature type="transmembrane region" description="Helical" evidence="5">
    <location>
        <begin position="171"/>
        <end position="198"/>
    </location>
</feature>
<dbReference type="InterPro" id="IPR000326">
    <property type="entry name" value="PAP2/HPO"/>
</dbReference>
<keyword evidence="8" id="KW-1185">Reference proteome</keyword>
<keyword evidence="5" id="KW-1133">Transmembrane helix</keyword>
<evidence type="ECO:0000256" key="3">
    <source>
        <dbReference type="ARBA" id="ARBA00047594"/>
    </source>
</evidence>
<feature type="transmembrane region" description="Helical" evidence="5">
    <location>
        <begin position="89"/>
        <end position="108"/>
    </location>
</feature>
<reference evidence="7 8" key="1">
    <citation type="submission" date="2018-07" db="EMBL/GenBank/DDBJ databases">
        <title>Genomic Encyclopedia of Type Strains, Phase IV (KMG-IV): sequencing the most valuable type-strain genomes for metagenomic binning, comparative biology and taxonomic classification.</title>
        <authorList>
            <person name="Goeker M."/>
        </authorList>
    </citation>
    <scope>NUCLEOTIDE SEQUENCE [LARGE SCALE GENOMIC DNA]</scope>
    <source>
        <strain evidence="7 8">DSM 14324</strain>
    </source>
</reference>
<feature type="transmembrane region" description="Helical" evidence="5">
    <location>
        <begin position="115"/>
        <end position="136"/>
    </location>
</feature>
<dbReference type="Pfam" id="PF01569">
    <property type="entry name" value="PAP2"/>
    <property type="match status" value="1"/>
</dbReference>
<dbReference type="GO" id="GO:0050380">
    <property type="term" value="F:undecaprenyl-diphosphatase activity"/>
    <property type="evidence" value="ECO:0007669"/>
    <property type="project" value="UniProtKB-EC"/>
</dbReference>
<feature type="transmembrane region" description="Helical" evidence="5">
    <location>
        <begin position="210"/>
        <end position="229"/>
    </location>
</feature>
<keyword evidence="5" id="KW-0472">Membrane</keyword>
<proteinExistence type="predicted"/>
<gene>
    <name evidence="7" type="ORF">C8D72_3075</name>
</gene>
<dbReference type="PANTHER" id="PTHR14969">
    <property type="entry name" value="SPHINGOSINE-1-PHOSPHATE PHOSPHOHYDROLASE"/>
    <property type="match status" value="1"/>
</dbReference>
<feature type="domain" description="Phosphatidic acid phosphatase type 2/haloperoxidase" evidence="6">
    <location>
        <begin position="115"/>
        <end position="229"/>
    </location>
</feature>
<name>A0A3D9DSK2_9GAMM</name>
<dbReference type="SMART" id="SM00014">
    <property type="entry name" value="acidPPc"/>
    <property type="match status" value="1"/>
</dbReference>
<accession>A0A3D9DSK2</accession>
<keyword evidence="5" id="KW-0812">Transmembrane</keyword>
<comment type="caution">
    <text evidence="7">The sequence shown here is derived from an EMBL/GenBank/DDBJ whole genome shotgun (WGS) entry which is preliminary data.</text>
</comment>
<evidence type="ECO:0000256" key="4">
    <source>
        <dbReference type="SAM" id="MobiDB-lite"/>
    </source>
</evidence>
<organism evidence="7 8">
    <name type="scientific">Kushneria indalinina DSM 14324</name>
    <dbReference type="NCBI Taxonomy" id="1122140"/>
    <lineage>
        <taxon>Bacteria</taxon>
        <taxon>Pseudomonadati</taxon>
        <taxon>Pseudomonadota</taxon>
        <taxon>Gammaproteobacteria</taxon>
        <taxon>Oceanospirillales</taxon>
        <taxon>Halomonadaceae</taxon>
        <taxon>Kushneria</taxon>
    </lineage>
</organism>
<dbReference type="EMBL" id="QRDJ01000009">
    <property type="protein sequence ID" value="REC93727.1"/>
    <property type="molecule type" value="Genomic_DNA"/>
</dbReference>
<evidence type="ECO:0000313" key="8">
    <source>
        <dbReference type="Proteomes" id="UP000256334"/>
    </source>
</evidence>
<evidence type="ECO:0000256" key="5">
    <source>
        <dbReference type="SAM" id="Phobius"/>
    </source>
</evidence>
<comment type="catalytic activity">
    <reaction evidence="3">
        <text>di-trans,octa-cis-undecaprenyl diphosphate + H2O = di-trans,octa-cis-undecaprenyl phosphate + phosphate + H(+)</text>
        <dbReference type="Rhea" id="RHEA:28094"/>
        <dbReference type="ChEBI" id="CHEBI:15377"/>
        <dbReference type="ChEBI" id="CHEBI:15378"/>
        <dbReference type="ChEBI" id="CHEBI:43474"/>
        <dbReference type="ChEBI" id="CHEBI:58405"/>
        <dbReference type="ChEBI" id="CHEBI:60392"/>
        <dbReference type="EC" id="3.6.1.27"/>
    </reaction>
</comment>
<sequence>MSPMSSNSATSASTSHTFGTDPARGPRALPADSPSWLRIVIALIAFGILTPMALSGTMMEYAFMNFINQPAQQNELLDYLMNAFSYQKLITGVPLMAGICAIWCMPSIIARRGDILICTLAAFVTSLVSRVMQIFIPANPRPLQDQALGMTPPFNLSPEFHDLTSFPSDHAVVFIGLGYVIWRFCRPLGILAMTFAVLVSFSRAYMGFHFATDIIAGGILSVIVIELALLTPFRRLGAWVADFSRTHPAWFYGVAFMACYAIATLLEEPRELLSGLAGMI</sequence>
<feature type="transmembrane region" description="Helical" evidence="5">
    <location>
        <begin position="249"/>
        <end position="266"/>
    </location>
</feature>
<dbReference type="Proteomes" id="UP000256334">
    <property type="component" value="Unassembled WGS sequence"/>
</dbReference>
<dbReference type="InterPro" id="IPR036938">
    <property type="entry name" value="PAP2/HPO_sf"/>
</dbReference>
<evidence type="ECO:0000256" key="2">
    <source>
        <dbReference type="ARBA" id="ARBA00032707"/>
    </source>
</evidence>
<dbReference type="OrthoDB" id="9780918at2"/>
<dbReference type="Gene3D" id="1.20.144.10">
    <property type="entry name" value="Phosphatidic acid phosphatase type 2/haloperoxidase"/>
    <property type="match status" value="1"/>
</dbReference>
<dbReference type="EC" id="3.6.1.27" evidence="1"/>
<evidence type="ECO:0000259" key="6">
    <source>
        <dbReference type="SMART" id="SM00014"/>
    </source>
</evidence>
<feature type="compositionally biased region" description="Low complexity" evidence="4">
    <location>
        <begin position="1"/>
        <end position="15"/>
    </location>
</feature>
<protein>
    <recommendedName>
        <fullName evidence="1">undecaprenyl-diphosphate phosphatase</fullName>
        <ecNumber evidence="1">3.6.1.27</ecNumber>
    </recommendedName>
    <alternativeName>
        <fullName evidence="2">Undecaprenyl pyrophosphate phosphatase</fullName>
    </alternativeName>
</protein>